<dbReference type="GO" id="GO:0000213">
    <property type="term" value="F:tRNA-intron lyase activity"/>
    <property type="evidence" value="ECO:0007669"/>
    <property type="project" value="UniProtKB-UniRule"/>
</dbReference>
<evidence type="ECO:0000259" key="6">
    <source>
        <dbReference type="Pfam" id="PF01974"/>
    </source>
</evidence>
<evidence type="ECO:0000256" key="4">
    <source>
        <dbReference type="PIRNR" id="PIRNR011789"/>
    </source>
</evidence>
<dbReference type="InterPro" id="IPR006677">
    <property type="entry name" value="tRNA_intron_Endonuc_cat-like"/>
</dbReference>
<keyword evidence="7" id="KW-0540">Nuclease</keyword>
<proteinExistence type="inferred from homology"/>
<dbReference type="InterPro" id="IPR016589">
    <property type="entry name" value="tRNA_splic_SEN2"/>
</dbReference>
<accession>A0A137PC07</accession>
<dbReference type="CDD" id="cd22363">
    <property type="entry name" value="tRNA-intron_lyase_C"/>
    <property type="match status" value="1"/>
</dbReference>
<dbReference type="PANTHER" id="PTHR21227">
    <property type="entry name" value="TRNA-SPLICING ENDONUCLEASE SUBUNIT SEN2"/>
    <property type="match status" value="1"/>
</dbReference>
<dbReference type="STRING" id="796925.A0A137PC07"/>
<dbReference type="OrthoDB" id="10249562at2759"/>
<keyword evidence="2 4" id="KW-0819">tRNA processing</keyword>
<dbReference type="PIRSF" id="PIRSF011789">
    <property type="entry name" value="tRNA_splic_SEN2"/>
    <property type="match status" value="1"/>
</dbReference>
<reference evidence="7 8" key="1">
    <citation type="journal article" date="2015" name="Genome Biol. Evol.">
        <title>Phylogenomic analyses indicate that early fungi evolved digesting cell walls of algal ancestors of land plants.</title>
        <authorList>
            <person name="Chang Y."/>
            <person name="Wang S."/>
            <person name="Sekimoto S."/>
            <person name="Aerts A.L."/>
            <person name="Choi C."/>
            <person name="Clum A."/>
            <person name="LaButti K.M."/>
            <person name="Lindquist E.A."/>
            <person name="Yee Ngan C."/>
            <person name="Ohm R.A."/>
            <person name="Salamov A.A."/>
            <person name="Grigoriev I.V."/>
            <person name="Spatafora J.W."/>
            <person name="Berbee M.L."/>
        </authorList>
    </citation>
    <scope>NUCLEOTIDE SEQUENCE [LARGE SCALE GENOMIC DNA]</scope>
    <source>
        <strain evidence="7 8">NRRL 28638</strain>
    </source>
</reference>
<dbReference type="InterPro" id="IPR011856">
    <property type="entry name" value="tRNA_endonuc-like_dom_sf"/>
</dbReference>
<dbReference type="OMA" id="HTHDSAR"/>
<feature type="domain" description="tRNA intron endonuclease catalytic" evidence="6">
    <location>
        <begin position="143"/>
        <end position="229"/>
    </location>
</feature>
<dbReference type="NCBIfam" id="TIGR00324">
    <property type="entry name" value="endA"/>
    <property type="match status" value="1"/>
</dbReference>
<name>A0A137PC07_CONC2</name>
<dbReference type="SUPFAM" id="SSF53032">
    <property type="entry name" value="tRNA-intron endonuclease catalytic domain-like"/>
    <property type="match status" value="1"/>
</dbReference>
<keyword evidence="7" id="KW-0255">Endonuclease</keyword>
<evidence type="ECO:0000256" key="3">
    <source>
        <dbReference type="ARBA" id="ARBA00023239"/>
    </source>
</evidence>
<protein>
    <recommendedName>
        <fullName evidence="4">tRNA-splicing endonuclease subunit Sen2</fullName>
        <ecNumber evidence="4">4.6.1.16</ecNumber>
    </recommendedName>
</protein>
<dbReference type="Gene3D" id="3.40.1350.10">
    <property type="match status" value="1"/>
</dbReference>
<comment type="function">
    <text evidence="4">Constitutes one of the two catalytic subunit of the tRNA-splicing endonuclease complex, a complex responsible for identification and cleavage of the splice sites in pre-tRNA. It cleaves pre-tRNA at the 5'- and 3'-splice sites to release the intron. The products are an intron and two tRNA half-molecules bearing 2',3'-cyclic phosphate and 5'-OH termini. There are no conserved sequences at the splice sites, but the intron is invariably located at the same site in the gene, placing the splice sites an invariant distance from the constant structural features of the tRNA body.</text>
</comment>
<dbReference type="GO" id="GO:0003676">
    <property type="term" value="F:nucleic acid binding"/>
    <property type="evidence" value="ECO:0007669"/>
    <property type="project" value="InterPro"/>
</dbReference>
<dbReference type="GO" id="GO:0000214">
    <property type="term" value="C:tRNA-intron endonuclease complex"/>
    <property type="evidence" value="ECO:0007669"/>
    <property type="project" value="UniProtKB-UniRule"/>
</dbReference>
<gene>
    <name evidence="7" type="ORF">CONCODRAFT_4739</name>
</gene>
<dbReference type="EC" id="4.6.1.16" evidence="4"/>
<dbReference type="EMBL" id="KQ964452">
    <property type="protein sequence ID" value="KXN72505.1"/>
    <property type="molecule type" value="Genomic_DNA"/>
</dbReference>
<sequence length="264" mass="31056">MKNKKHARNNIQLLPLNYLINNTTNKFINAYLVNPKKCNSESEDKISIRGGGVEVRDPIKMKEIWFGGFFGKGIYSRSSPQFQIENETLWLNIEELIFLNYNLGILKLYLNPTSKEEIEYSQVWSIILNNTIEYRKKLELVCNYCAYYYFRSKKWIVKSGLKYGTKYVLYRDGPTNKHSEYSVNITLSSITRSNKALKSQNIPLVDLIGSIRLCGSVQKKYMICFVVYPDNIKLDQLFDLNWILNNFRVHLVQFSRWLPERTRS</sequence>
<evidence type="ECO:0000256" key="2">
    <source>
        <dbReference type="ARBA" id="ARBA00022694"/>
    </source>
</evidence>
<dbReference type="PANTHER" id="PTHR21227:SF0">
    <property type="entry name" value="TRNA-SPLICING ENDONUCLEASE SUBUNIT SEN2"/>
    <property type="match status" value="1"/>
</dbReference>
<dbReference type="GO" id="GO:0000379">
    <property type="term" value="P:tRNA-type intron splice site recognition and cleavage"/>
    <property type="evidence" value="ECO:0007669"/>
    <property type="project" value="TreeGrafter"/>
</dbReference>
<keyword evidence="8" id="KW-1185">Reference proteome</keyword>
<organism evidence="7 8">
    <name type="scientific">Conidiobolus coronatus (strain ATCC 28846 / CBS 209.66 / NRRL 28638)</name>
    <name type="common">Delacroixia coronata</name>
    <dbReference type="NCBI Taxonomy" id="796925"/>
    <lineage>
        <taxon>Eukaryota</taxon>
        <taxon>Fungi</taxon>
        <taxon>Fungi incertae sedis</taxon>
        <taxon>Zoopagomycota</taxon>
        <taxon>Entomophthoromycotina</taxon>
        <taxon>Entomophthoromycetes</taxon>
        <taxon>Entomophthorales</taxon>
        <taxon>Ancylistaceae</taxon>
        <taxon>Conidiobolus</taxon>
    </lineage>
</organism>
<dbReference type="InterPro" id="IPR036167">
    <property type="entry name" value="tRNA_intron_Endo_cat-like_sf"/>
</dbReference>
<dbReference type="Proteomes" id="UP000070444">
    <property type="component" value="Unassembled WGS sequence"/>
</dbReference>
<dbReference type="GO" id="GO:0005737">
    <property type="term" value="C:cytoplasm"/>
    <property type="evidence" value="ECO:0007669"/>
    <property type="project" value="TreeGrafter"/>
</dbReference>
<comment type="similarity">
    <text evidence="1 4">Belongs to the tRNA-intron endonuclease family.</text>
</comment>
<feature type="active site" evidence="5">
    <location>
        <position position="170"/>
    </location>
</feature>
<dbReference type="Pfam" id="PF01974">
    <property type="entry name" value="tRNA_int_endo"/>
    <property type="match status" value="1"/>
</dbReference>
<feature type="active site" evidence="5">
    <location>
        <position position="219"/>
    </location>
</feature>
<evidence type="ECO:0000313" key="8">
    <source>
        <dbReference type="Proteomes" id="UP000070444"/>
    </source>
</evidence>
<evidence type="ECO:0000256" key="1">
    <source>
        <dbReference type="ARBA" id="ARBA00008078"/>
    </source>
</evidence>
<evidence type="ECO:0000256" key="5">
    <source>
        <dbReference type="PIRSR" id="PIRSR011789-1"/>
    </source>
</evidence>
<feature type="active site" evidence="5">
    <location>
        <position position="178"/>
    </location>
</feature>
<evidence type="ECO:0000313" key="7">
    <source>
        <dbReference type="EMBL" id="KXN72505.1"/>
    </source>
</evidence>
<dbReference type="AlphaFoldDB" id="A0A137PC07"/>
<keyword evidence="3 4" id="KW-0456">Lyase</keyword>
<keyword evidence="7" id="KW-0378">Hydrolase</keyword>
<dbReference type="InterPro" id="IPR006676">
    <property type="entry name" value="tRNA_splic"/>
</dbReference>